<evidence type="ECO:0000256" key="1">
    <source>
        <dbReference type="SAM" id="Phobius"/>
    </source>
</evidence>
<reference evidence="2" key="1">
    <citation type="journal article" date="2014" name="Int. J. Syst. Evol. Microbiol.">
        <title>Complete genome sequence of Corynebacterium casei LMG S-19264T (=DSM 44701T), isolated from a smear-ripened cheese.</title>
        <authorList>
            <consortium name="US DOE Joint Genome Institute (JGI-PGF)"/>
            <person name="Walter F."/>
            <person name="Albersmeier A."/>
            <person name="Kalinowski J."/>
            <person name="Ruckert C."/>
        </authorList>
    </citation>
    <scope>NUCLEOTIDE SEQUENCE</scope>
    <source>
        <strain evidence="2">CGMCC 1.12919</strain>
    </source>
</reference>
<evidence type="ECO:0000313" key="2">
    <source>
        <dbReference type="EMBL" id="GGC62278.1"/>
    </source>
</evidence>
<evidence type="ECO:0000313" key="3">
    <source>
        <dbReference type="Proteomes" id="UP000637002"/>
    </source>
</evidence>
<comment type="caution">
    <text evidence="2">The sequence shown here is derived from an EMBL/GenBank/DDBJ whole genome shotgun (WGS) entry which is preliminary data.</text>
</comment>
<sequence>MMLGSLLAAAAGELAALRRRAIRTVAGVAIALAGAVILLVALLNALFLLVAHQWEQGPLIGHLAVAGVGLLVVVIALAVAFSGGGRPSRSRAGVTANSAAAQAFEAARAAGEQARGLGKKVAGAATGGESSPLVSRKMLANATLAAVIIGLFLGRRF</sequence>
<proteinExistence type="predicted"/>
<keyword evidence="1" id="KW-0812">Transmembrane</keyword>
<feature type="transmembrane region" description="Helical" evidence="1">
    <location>
        <begin position="63"/>
        <end position="81"/>
    </location>
</feature>
<feature type="transmembrane region" description="Helical" evidence="1">
    <location>
        <begin position="25"/>
        <end position="51"/>
    </location>
</feature>
<organism evidence="2 3">
    <name type="scientific">Chelatococcus reniformis</name>
    <dbReference type="NCBI Taxonomy" id="1494448"/>
    <lineage>
        <taxon>Bacteria</taxon>
        <taxon>Pseudomonadati</taxon>
        <taxon>Pseudomonadota</taxon>
        <taxon>Alphaproteobacteria</taxon>
        <taxon>Hyphomicrobiales</taxon>
        <taxon>Chelatococcaceae</taxon>
        <taxon>Chelatococcus</taxon>
    </lineage>
</organism>
<dbReference type="AlphaFoldDB" id="A0A916XDB5"/>
<accession>A0A916XDB5</accession>
<dbReference type="EMBL" id="BMGG01000003">
    <property type="protein sequence ID" value="GGC62278.1"/>
    <property type="molecule type" value="Genomic_DNA"/>
</dbReference>
<gene>
    <name evidence="2" type="ORF">GCM10010994_21070</name>
</gene>
<keyword evidence="3" id="KW-1185">Reference proteome</keyword>
<protein>
    <submittedName>
        <fullName evidence="2">Uncharacterized protein</fullName>
    </submittedName>
</protein>
<reference evidence="2" key="2">
    <citation type="submission" date="2020-09" db="EMBL/GenBank/DDBJ databases">
        <authorList>
            <person name="Sun Q."/>
            <person name="Zhou Y."/>
        </authorList>
    </citation>
    <scope>NUCLEOTIDE SEQUENCE</scope>
    <source>
        <strain evidence="2">CGMCC 1.12919</strain>
    </source>
</reference>
<name>A0A916XDB5_9HYPH</name>
<dbReference type="Proteomes" id="UP000637002">
    <property type="component" value="Unassembled WGS sequence"/>
</dbReference>
<keyword evidence="1" id="KW-0472">Membrane</keyword>
<keyword evidence="1" id="KW-1133">Transmembrane helix</keyword>